<dbReference type="AlphaFoldDB" id="A0AAV9P880"/>
<evidence type="ECO:0000313" key="2">
    <source>
        <dbReference type="EMBL" id="KAK5168948.1"/>
    </source>
</evidence>
<evidence type="ECO:0000256" key="1">
    <source>
        <dbReference type="SAM" id="MobiDB-lite"/>
    </source>
</evidence>
<organism evidence="2 3">
    <name type="scientific">Saxophila tyrrhenica</name>
    <dbReference type="NCBI Taxonomy" id="1690608"/>
    <lineage>
        <taxon>Eukaryota</taxon>
        <taxon>Fungi</taxon>
        <taxon>Dikarya</taxon>
        <taxon>Ascomycota</taxon>
        <taxon>Pezizomycotina</taxon>
        <taxon>Dothideomycetes</taxon>
        <taxon>Dothideomycetidae</taxon>
        <taxon>Mycosphaerellales</taxon>
        <taxon>Extremaceae</taxon>
        <taxon>Saxophila</taxon>
    </lineage>
</organism>
<proteinExistence type="predicted"/>
<dbReference type="Proteomes" id="UP001337655">
    <property type="component" value="Unassembled WGS sequence"/>
</dbReference>
<name>A0AAV9P880_9PEZI</name>
<evidence type="ECO:0000313" key="3">
    <source>
        <dbReference type="Proteomes" id="UP001337655"/>
    </source>
</evidence>
<sequence>MAFPFSPGGFRNRKDHDRALQHQHQRGLERRHTGPFLNVYGDVCMPPPHRHSWHDHHDTPGMSIPSDRFEEISDYDSFTSTSTDIHDGRHRHGRRNSRHHPHHGRSGLTFRKAASTLHATLDRFWDACTGIERDFDREMETIRRWAPPHVITRLWKLKISWDGLPPEDTPILHRRPEEGAWCFRNLARAVLRAWEDLQGAGGPPWEVLEVTESALTRGEVETALRKLGVTVGGVRELVRLVREERGKMGALVGQVEDGLRCLEGVRVVWKTERGEGYRHGHGNIHEERDRRPPHDPFDERDHARRR</sequence>
<reference evidence="2 3" key="1">
    <citation type="submission" date="2023-08" db="EMBL/GenBank/DDBJ databases">
        <title>Black Yeasts Isolated from many extreme environments.</title>
        <authorList>
            <person name="Coleine C."/>
            <person name="Stajich J.E."/>
            <person name="Selbmann L."/>
        </authorList>
    </citation>
    <scope>NUCLEOTIDE SEQUENCE [LARGE SCALE GENOMIC DNA]</scope>
    <source>
        <strain evidence="2 3">CCFEE 5935</strain>
    </source>
</reference>
<keyword evidence="3" id="KW-1185">Reference proteome</keyword>
<protein>
    <submittedName>
        <fullName evidence="2">Uncharacterized protein</fullName>
    </submittedName>
</protein>
<dbReference type="GeneID" id="89927597"/>
<feature type="compositionally biased region" description="Basic residues" evidence="1">
    <location>
        <begin position="88"/>
        <end position="105"/>
    </location>
</feature>
<feature type="compositionally biased region" description="Basic and acidic residues" evidence="1">
    <location>
        <begin position="12"/>
        <end position="32"/>
    </location>
</feature>
<accession>A0AAV9P880</accession>
<comment type="caution">
    <text evidence="2">The sequence shown here is derived from an EMBL/GenBank/DDBJ whole genome shotgun (WGS) entry which is preliminary data.</text>
</comment>
<gene>
    <name evidence="2" type="ORF">LTR77_006257</name>
</gene>
<feature type="region of interest" description="Disordered" evidence="1">
    <location>
        <begin position="80"/>
        <end position="106"/>
    </location>
</feature>
<dbReference type="EMBL" id="JAVRRT010000009">
    <property type="protein sequence ID" value="KAK5168948.1"/>
    <property type="molecule type" value="Genomic_DNA"/>
</dbReference>
<feature type="region of interest" description="Disordered" evidence="1">
    <location>
        <begin position="278"/>
        <end position="306"/>
    </location>
</feature>
<feature type="region of interest" description="Disordered" evidence="1">
    <location>
        <begin position="1"/>
        <end position="33"/>
    </location>
</feature>
<dbReference type="RefSeq" id="XP_064658414.1">
    <property type="nucleotide sequence ID" value="XM_064803499.1"/>
</dbReference>